<evidence type="ECO:0000313" key="1">
    <source>
        <dbReference type="EMBL" id="EQB40478.1"/>
    </source>
</evidence>
<accession>T0L3Q5</accession>
<dbReference type="AlphaFoldDB" id="T0L3Q5"/>
<reference evidence="1 2" key="1">
    <citation type="submission" date="2013-07" db="EMBL/GenBank/DDBJ databases">
        <title>Sulfurimonas hongkongensis AST-10 Genome Sequencing.</title>
        <authorList>
            <person name="Cai L."/>
            <person name="Zhang T."/>
        </authorList>
    </citation>
    <scope>NUCLEOTIDE SEQUENCE [LARGE SCALE GENOMIC DNA]</scope>
    <source>
        <strain evidence="1 2">AST-10</strain>
    </source>
</reference>
<name>T0L3Q5_9BACT</name>
<comment type="caution">
    <text evidence="1">The sequence shown here is derived from an EMBL/GenBank/DDBJ whole genome shotgun (WGS) entry which is preliminary data.</text>
</comment>
<proteinExistence type="predicted"/>
<evidence type="ECO:0000313" key="2">
    <source>
        <dbReference type="Proteomes" id="UP000015520"/>
    </source>
</evidence>
<organism evidence="1 2">
    <name type="scientific">Sulfurimonas hongkongensis</name>
    <dbReference type="NCBI Taxonomy" id="1172190"/>
    <lineage>
        <taxon>Bacteria</taxon>
        <taxon>Pseudomonadati</taxon>
        <taxon>Campylobacterota</taxon>
        <taxon>Epsilonproteobacteria</taxon>
        <taxon>Campylobacterales</taxon>
        <taxon>Sulfurimonadaceae</taxon>
        <taxon>Sulfurimonas</taxon>
    </lineage>
</organism>
<dbReference type="EMBL" id="AUPZ01000002">
    <property type="protein sequence ID" value="EQB40478.1"/>
    <property type="molecule type" value="Genomic_DNA"/>
</dbReference>
<gene>
    <name evidence="1" type="ORF">M947_01385</name>
</gene>
<dbReference type="PATRIC" id="fig|1172190.3.peg.265"/>
<protein>
    <submittedName>
        <fullName evidence="1">Uncharacterized protein</fullName>
    </submittedName>
</protein>
<dbReference type="Proteomes" id="UP000015520">
    <property type="component" value="Unassembled WGS sequence"/>
</dbReference>
<sequence length="62" mass="6896">MEFQPSNPHKRDSFIIKSGEPGENSTIFLDARGSTTVICHTFSSLENAAPIPPIVYIFFIII</sequence>
<keyword evidence="2" id="KW-1185">Reference proteome</keyword>